<evidence type="ECO:0000256" key="2">
    <source>
        <dbReference type="ARBA" id="ARBA00022982"/>
    </source>
</evidence>
<dbReference type="OrthoDB" id="2121326at2759"/>
<keyword evidence="5" id="KW-0676">Redox-active center</keyword>
<dbReference type="PANTHER" id="PTHR47834:SF2">
    <property type="entry name" value="THIOREDOXIN-LIKE PROTEIN CITRX, CHLOROPLASTIC"/>
    <property type="match status" value="1"/>
</dbReference>
<dbReference type="AlphaFoldDB" id="A0A843W2T5"/>
<dbReference type="Proteomes" id="UP000652761">
    <property type="component" value="Unassembled WGS sequence"/>
</dbReference>
<dbReference type="InterPro" id="IPR044182">
    <property type="entry name" value="CITRX"/>
</dbReference>
<evidence type="ECO:0000313" key="6">
    <source>
        <dbReference type="EMBL" id="MQM02346.1"/>
    </source>
</evidence>
<reference evidence="6" key="1">
    <citation type="submission" date="2017-07" db="EMBL/GenBank/DDBJ databases">
        <title>Taro Niue Genome Assembly and Annotation.</title>
        <authorList>
            <person name="Atibalentja N."/>
            <person name="Keating K."/>
            <person name="Fields C.J."/>
        </authorList>
    </citation>
    <scope>NUCLEOTIDE SEQUENCE</scope>
    <source>
        <strain evidence="6">Niue_2</strain>
        <tissue evidence="6">Leaf</tissue>
    </source>
</reference>
<name>A0A843W2T5_COLES</name>
<keyword evidence="3" id="KW-0560">Oxidoreductase</keyword>
<accession>A0A843W2T5</accession>
<keyword evidence="7" id="KW-1185">Reference proteome</keyword>
<dbReference type="GO" id="GO:0015035">
    <property type="term" value="F:protein-disulfide reductase activity"/>
    <property type="evidence" value="ECO:0007669"/>
    <property type="project" value="InterPro"/>
</dbReference>
<keyword evidence="4" id="KW-1015">Disulfide bond</keyword>
<dbReference type="GO" id="GO:0009657">
    <property type="term" value="P:plastid organization"/>
    <property type="evidence" value="ECO:0007669"/>
    <property type="project" value="TreeGrafter"/>
</dbReference>
<dbReference type="GO" id="GO:0045454">
    <property type="term" value="P:cell redox homeostasis"/>
    <property type="evidence" value="ECO:0007669"/>
    <property type="project" value="InterPro"/>
</dbReference>
<dbReference type="GO" id="GO:0009579">
    <property type="term" value="C:thylakoid"/>
    <property type="evidence" value="ECO:0007669"/>
    <property type="project" value="TreeGrafter"/>
</dbReference>
<evidence type="ECO:0000313" key="7">
    <source>
        <dbReference type="Proteomes" id="UP000652761"/>
    </source>
</evidence>
<sequence>MADGAAVEAKKMEGTGDVAAASATADRHTHAVDRDQQCAKFQKSGDSVEALSGQTVCRQALLSRTCTLLPVGICRQGLDGCRQVREEPSFLLYHRLCSTLDIPSLILWNFCQVRGLPTLYFISTNPSKDAIRTEGLIPPEMIKNIIDNEM</sequence>
<keyword evidence="1" id="KW-0813">Transport</keyword>
<keyword evidence="2" id="KW-0249">Electron transport</keyword>
<protein>
    <submittedName>
        <fullName evidence="6">Uncharacterized protein</fullName>
    </submittedName>
</protein>
<evidence type="ECO:0000256" key="3">
    <source>
        <dbReference type="ARBA" id="ARBA00023002"/>
    </source>
</evidence>
<evidence type="ECO:0000256" key="1">
    <source>
        <dbReference type="ARBA" id="ARBA00022448"/>
    </source>
</evidence>
<dbReference type="PANTHER" id="PTHR47834">
    <property type="entry name" value="THIOREDOXIN-LIKE PROTEIN CITRX, CHLOROPLASTIC"/>
    <property type="match status" value="1"/>
</dbReference>
<dbReference type="EMBL" id="NMUH01002840">
    <property type="protein sequence ID" value="MQM02346.1"/>
    <property type="molecule type" value="Genomic_DNA"/>
</dbReference>
<comment type="caution">
    <text evidence="6">The sequence shown here is derived from an EMBL/GenBank/DDBJ whole genome shotgun (WGS) entry which is preliminary data.</text>
</comment>
<evidence type="ECO:0000256" key="4">
    <source>
        <dbReference type="ARBA" id="ARBA00023157"/>
    </source>
</evidence>
<evidence type="ECO:0000256" key="5">
    <source>
        <dbReference type="ARBA" id="ARBA00023284"/>
    </source>
</evidence>
<proteinExistence type="predicted"/>
<gene>
    <name evidence="6" type="ORF">Taro_035117</name>
</gene>
<organism evidence="6 7">
    <name type="scientific">Colocasia esculenta</name>
    <name type="common">Wild taro</name>
    <name type="synonym">Arum esculentum</name>
    <dbReference type="NCBI Taxonomy" id="4460"/>
    <lineage>
        <taxon>Eukaryota</taxon>
        <taxon>Viridiplantae</taxon>
        <taxon>Streptophyta</taxon>
        <taxon>Embryophyta</taxon>
        <taxon>Tracheophyta</taxon>
        <taxon>Spermatophyta</taxon>
        <taxon>Magnoliopsida</taxon>
        <taxon>Liliopsida</taxon>
        <taxon>Araceae</taxon>
        <taxon>Aroideae</taxon>
        <taxon>Colocasieae</taxon>
        <taxon>Colocasia</taxon>
    </lineage>
</organism>